<proteinExistence type="evidence at transcript level"/>
<reference evidence="1" key="2">
    <citation type="journal article" date="2012" name="Nat. Commun.">
        <title>Draft genome sequence and genetic transformation of the oleaginous alga Nannochloropis gaditana.</title>
        <authorList>
            <person name="Radakovits R."/>
            <person name="Jinkerson R.E."/>
            <person name="Fuerstenberg S.I."/>
            <person name="Tae H."/>
            <person name="Settlage R.E."/>
            <person name="Boore J.L."/>
            <person name="Posewitz M.C."/>
        </authorList>
    </citation>
    <scope>NUCLEOTIDE SEQUENCE</scope>
    <source>
        <strain evidence="1">CCMP526</strain>
    </source>
</reference>
<organism evidence="1">
    <name type="scientific">Nannochloropsis gaditana (strain CCMP526)</name>
    <name type="common">Green microalga</name>
    <name type="synonym">Microchloropsis gaditana</name>
    <dbReference type="NCBI Taxonomy" id="1093141"/>
    <lineage>
        <taxon>Eukaryota</taxon>
        <taxon>Sar</taxon>
        <taxon>Stramenopiles</taxon>
        <taxon>Ochrophyta</taxon>
        <taxon>Eustigmatophyceae</taxon>
        <taxon>Eustigmatales</taxon>
        <taxon>Monodopsidaceae</taxon>
        <taxon>Nannochloropsis</taxon>
    </lineage>
</organism>
<evidence type="ECO:0000313" key="1">
    <source>
        <dbReference type="EMBL" id="AFJ69132.1"/>
    </source>
</evidence>
<dbReference type="EMBL" id="JU975329">
    <property type="protein sequence ID" value="AFJ69132.1"/>
    <property type="molecule type" value="mRNA"/>
</dbReference>
<accession>I2CQE9</accession>
<name>I2CQE9_NANGC</name>
<gene>
    <name evidence="1" type="ORF">NGATSA_3040900</name>
</gene>
<protein>
    <submittedName>
        <fullName evidence="1">Uncharacterized protein</fullName>
    </submittedName>
</protein>
<reference evidence="1" key="1">
    <citation type="journal article" date="2012" name="Bioengineered">
        <title>Additional insights into the genome of the oleaginous model alga Nannochloropsis gaditana.</title>
        <authorList>
            <person name="Jinkerson R.E."/>
            <person name="Radakovits R."/>
            <person name="Posewitz M.C."/>
        </authorList>
    </citation>
    <scope>NUCLEOTIDE SEQUENCE</scope>
    <source>
        <strain evidence="1">CCMP526</strain>
    </source>
</reference>
<feature type="non-terminal residue" evidence="1">
    <location>
        <position position="1"/>
    </location>
</feature>
<feature type="non-terminal residue" evidence="1">
    <location>
        <position position="103"/>
    </location>
</feature>
<sequence length="103" mass="10560">PAPARPCLFGVGREHVPAEVDLREKGHEALGETPGVLAKKVGFSEVSLQVGVVPVVSMLNAGVALAQIAAVVILVQVLVEGPRVVEASFLAKITGRVAVEAAC</sequence>
<dbReference type="AlphaFoldDB" id="I2CQE9"/>